<dbReference type="Pfam" id="PF01370">
    <property type="entry name" value="Epimerase"/>
    <property type="match status" value="1"/>
</dbReference>
<organism evidence="2 3">
    <name type="scientific">Mangrovactinospora gilvigrisea</name>
    <dbReference type="NCBI Taxonomy" id="1428644"/>
    <lineage>
        <taxon>Bacteria</taxon>
        <taxon>Bacillati</taxon>
        <taxon>Actinomycetota</taxon>
        <taxon>Actinomycetes</taxon>
        <taxon>Kitasatosporales</taxon>
        <taxon>Streptomycetaceae</taxon>
        <taxon>Mangrovactinospora</taxon>
    </lineage>
</organism>
<dbReference type="PRINTS" id="PR00081">
    <property type="entry name" value="GDHRDH"/>
</dbReference>
<accession>A0A1J7CBG5</accession>
<dbReference type="InterPro" id="IPR036291">
    <property type="entry name" value="NAD(P)-bd_dom_sf"/>
</dbReference>
<dbReference type="InterPro" id="IPR050177">
    <property type="entry name" value="Lipid_A_modif_metabolic_enz"/>
</dbReference>
<dbReference type="Proteomes" id="UP000243342">
    <property type="component" value="Unassembled WGS sequence"/>
</dbReference>
<name>A0A1J7CBG5_9ACTN</name>
<evidence type="ECO:0000313" key="3">
    <source>
        <dbReference type="Proteomes" id="UP000243342"/>
    </source>
</evidence>
<comment type="caution">
    <text evidence="2">The sequence shown here is derived from an EMBL/GenBank/DDBJ whole genome shotgun (WGS) entry which is preliminary data.</text>
</comment>
<dbReference type="PANTHER" id="PTHR43245">
    <property type="entry name" value="BIFUNCTIONAL POLYMYXIN RESISTANCE PROTEIN ARNA"/>
    <property type="match status" value="1"/>
</dbReference>
<evidence type="ECO:0000313" key="2">
    <source>
        <dbReference type="EMBL" id="OIV38860.1"/>
    </source>
</evidence>
<sequence>MGAVSLAGARCLVTGGAGTIGSAVVDGLLRAGAARVTVLDDFSRGRRANLEPAGRRGLRVVEGDVRDRALVDRLMPGTDAVFHLAALRITRCAAEPRLALGVLVDGTFEVAEAAAEAGAGRLVFSSSASVYGAAEEFPTPESHHPWADDTLYGSAKAFGEGMLRSLAATRGLDAVCLRYFNVYGPRMDVHGRYTEVLVRWMERIAAGRPPLLLGGGAQTLDLVHVADVARANLAAAKAELGPGAPRAFNVGAGAEVPLRELAGRLAAAMGAEGIGVEHGPARGAGGGVPRRRADTALARAALGWKPEIGLDEGLRGLVAWWRSATKGARS</sequence>
<proteinExistence type="predicted"/>
<dbReference type="EMBL" id="MLCF01000011">
    <property type="protein sequence ID" value="OIV38860.1"/>
    <property type="molecule type" value="Genomic_DNA"/>
</dbReference>
<evidence type="ECO:0000259" key="1">
    <source>
        <dbReference type="Pfam" id="PF01370"/>
    </source>
</evidence>
<dbReference type="STRING" id="1428644.BIV57_03750"/>
<dbReference type="OrthoDB" id="9801785at2"/>
<keyword evidence="3" id="KW-1185">Reference proteome</keyword>
<dbReference type="PANTHER" id="PTHR43245:SF13">
    <property type="entry name" value="UDP-D-APIOSE_UDP-D-XYLOSE SYNTHASE 2"/>
    <property type="match status" value="1"/>
</dbReference>
<dbReference type="RefSeq" id="WP_071655193.1">
    <property type="nucleotide sequence ID" value="NZ_MLCF01000011.1"/>
</dbReference>
<dbReference type="InterPro" id="IPR001509">
    <property type="entry name" value="Epimerase_deHydtase"/>
</dbReference>
<reference evidence="2 3" key="1">
    <citation type="submission" date="2016-10" db="EMBL/GenBank/DDBJ databases">
        <title>Genome sequence of Streptomyces gilvigriseus MUSC 26.</title>
        <authorList>
            <person name="Lee L.-H."/>
            <person name="Ser H.-L."/>
        </authorList>
    </citation>
    <scope>NUCLEOTIDE SEQUENCE [LARGE SCALE GENOMIC DNA]</scope>
    <source>
        <strain evidence="2 3">MUSC 26</strain>
    </source>
</reference>
<dbReference type="InterPro" id="IPR002347">
    <property type="entry name" value="SDR_fam"/>
</dbReference>
<dbReference type="SUPFAM" id="SSF51735">
    <property type="entry name" value="NAD(P)-binding Rossmann-fold domains"/>
    <property type="match status" value="1"/>
</dbReference>
<protein>
    <submittedName>
        <fullName evidence="2">NAD-dependent epimerase</fullName>
    </submittedName>
</protein>
<gene>
    <name evidence="2" type="ORF">BIV57_03750</name>
</gene>
<feature type="domain" description="NAD-dependent epimerase/dehydratase" evidence="1">
    <location>
        <begin position="12"/>
        <end position="251"/>
    </location>
</feature>
<dbReference type="Gene3D" id="3.40.50.720">
    <property type="entry name" value="NAD(P)-binding Rossmann-like Domain"/>
    <property type="match status" value="1"/>
</dbReference>
<dbReference type="AlphaFoldDB" id="A0A1J7CBG5"/>